<reference evidence="6" key="1">
    <citation type="journal article" date="2013" name="Stand. Genomic Sci.">
        <title>Complete genome sequence of Desulfocapsa sulfexigens, a marine deltaproteobacterium specialized in disproportionating inorganic sulfur compounds.</title>
        <authorList>
            <person name="Finster K.W."/>
            <person name="Kjeldsen K.U."/>
            <person name="Kube M."/>
            <person name="Reinhardt R."/>
            <person name="Mussmann M."/>
            <person name="Amann R."/>
            <person name="Schreiber L."/>
        </authorList>
    </citation>
    <scope>NUCLEOTIDE SEQUENCE [LARGE SCALE GENOMIC DNA]</scope>
    <source>
        <strain evidence="6">DSM 10523 / SB164P1</strain>
    </source>
</reference>
<evidence type="ECO:0000313" key="6">
    <source>
        <dbReference type="Proteomes" id="UP000011721"/>
    </source>
</evidence>
<gene>
    <name evidence="5" type="ordered locus">UWK_00419</name>
</gene>
<evidence type="ECO:0000256" key="3">
    <source>
        <dbReference type="ARBA" id="ARBA00023163"/>
    </source>
</evidence>
<dbReference type="PANTHER" id="PTHR43130">
    <property type="entry name" value="ARAC-FAMILY TRANSCRIPTIONAL REGULATOR"/>
    <property type="match status" value="1"/>
</dbReference>
<dbReference type="InterPro" id="IPR052158">
    <property type="entry name" value="INH-QAR"/>
</dbReference>
<dbReference type="InterPro" id="IPR009057">
    <property type="entry name" value="Homeodomain-like_sf"/>
</dbReference>
<evidence type="ECO:0000256" key="1">
    <source>
        <dbReference type="ARBA" id="ARBA00023015"/>
    </source>
</evidence>
<dbReference type="Proteomes" id="UP000011721">
    <property type="component" value="Chromosome"/>
</dbReference>
<organism evidence="5 6">
    <name type="scientific">Desulfocapsa sulfexigens (strain DSM 10523 / SB164P1)</name>
    <dbReference type="NCBI Taxonomy" id="1167006"/>
    <lineage>
        <taxon>Bacteria</taxon>
        <taxon>Pseudomonadati</taxon>
        <taxon>Thermodesulfobacteriota</taxon>
        <taxon>Desulfobulbia</taxon>
        <taxon>Desulfobulbales</taxon>
        <taxon>Desulfocapsaceae</taxon>
        <taxon>Desulfocapsa</taxon>
    </lineage>
</organism>
<evidence type="ECO:0000256" key="2">
    <source>
        <dbReference type="ARBA" id="ARBA00023125"/>
    </source>
</evidence>
<protein>
    <submittedName>
        <fullName evidence="5">Amidase and AraC-type DNA-binding HTH domain-containing transcriptional regulator</fullName>
    </submittedName>
</protein>
<dbReference type="eggNOG" id="COG4977">
    <property type="taxonomic scope" value="Bacteria"/>
</dbReference>
<accession>M1P0J1</accession>
<dbReference type="SUPFAM" id="SSF46689">
    <property type="entry name" value="Homeodomain-like"/>
    <property type="match status" value="2"/>
</dbReference>
<keyword evidence="3" id="KW-0804">Transcription</keyword>
<proteinExistence type="predicted"/>
<name>M1P0J1_DESSD</name>
<dbReference type="InterPro" id="IPR020449">
    <property type="entry name" value="Tscrpt_reg_AraC-type_HTH"/>
</dbReference>
<dbReference type="GO" id="GO:0003700">
    <property type="term" value="F:DNA-binding transcription factor activity"/>
    <property type="evidence" value="ECO:0007669"/>
    <property type="project" value="InterPro"/>
</dbReference>
<dbReference type="PROSITE" id="PS01124">
    <property type="entry name" value="HTH_ARAC_FAMILY_2"/>
    <property type="match status" value="1"/>
</dbReference>
<sequence>MKNITILALDDGSATSITGPMEVFQMTGTLWNMANGLEPTPFFNVQVVTLTGEPVRTMNGITISAHGSIDDVTDTDLIIVSPTTNIEKNLSKQGRIIPWLLDQYNNGAQIAGVCTGVFILAATGLLDGKIATTHWAVANEFKQLYPLVNLMPERLFTDANDLYCSGSYNSCIDLSVYLVEKFCGREIALQTAKILIHDINRISQAPYTPFNFQRNHIDEHVLNAQRHMETTFAGQIDIERLARSQGMARRTFERRFKAATGDTPNHYIQRVRVEKAKRILESEQKSLDEISYQVGYEDSGFFRKVFTKHTGLKPGEYRAKFQRVVEFQS</sequence>
<dbReference type="RefSeq" id="WP_015402701.1">
    <property type="nucleotide sequence ID" value="NC_020304.1"/>
</dbReference>
<evidence type="ECO:0000313" key="5">
    <source>
        <dbReference type="EMBL" id="AGF77003.1"/>
    </source>
</evidence>
<dbReference type="PATRIC" id="fig|1167006.5.peg.481"/>
<dbReference type="EMBL" id="CP003985">
    <property type="protein sequence ID" value="AGF77003.1"/>
    <property type="molecule type" value="Genomic_DNA"/>
</dbReference>
<evidence type="ECO:0000259" key="4">
    <source>
        <dbReference type="PROSITE" id="PS01124"/>
    </source>
</evidence>
<dbReference type="STRING" id="1167006.UWK_00419"/>
<dbReference type="Gene3D" id="1.10.10.60">
    <property type="entry name" value="Homeodomain-like"/>
    <property type="match status" value="2"/>
</dbReference>
<dbReference type="SMART" id="SM00342">
    <property type="entry name" value="HTH_ARAC"/>
    <property type="match status" value="1"/>
</dbReference>
<dbReference type="KEGG" id="dsf:UWK_00419"/>
<dbReference type="PROSITE" id="PS00041">
    <property type="entry name" value="HTH_ARAC_FAMILY_1"/>
    <property type="match status" value="1"/>
</dbReference>
<dbReference type="InterPro" id="IPR018060">
    <property type="entry name" value="HTH_AraC"/>
</dbReference>
<dbReference type="PRINTS" id="PR00032">
    <property type="entry name" value="HTHARAC"/>
</dbReference>
<dbReference type="Pfam" id="PF01965">
    <property type="entry name" value="DJ-1_PfpI"/>
    <property type="match status" value="1"/>
</dbReference>
<dbReference type="Pfam" id="PF12833">
    <property type="entry name" value="HTH_18"/>
    <property type="match status" value="1"/>
</dbReference>
<dbReference type="Gene3D" id="3.40.50.880">
    <property type="match status" value="1"/>
</dbReference>
<dbReference type="HOGENOM" id="CLU_000445_59_0_7"/>
<dbReference type="GO" id="GO:0043565">
    <property type="term" value="F:sequence-specific DNA binding"/>
    <property type="evidence" value="ECO:0007669"/>
    <property type="project" value="InterPro"/>
</dbReference>
<keyword evidence="1" id="KW-0805">Transcription regulation</keyword>
<dbReference type="InterPro" id="IPR002818">
    <property type="entry name" value="DJ-1/PfpI"/>
</dbReference>
<dbReference type="InterPro" id="IPR029062">
    <property type="entry name" value="Class_I_gatase-like"/>
</dbReference>
<dbReference type="SUPFAM" id="SSF52317">
    <property type="entry name" value="Class I glutamine amidotransferase-like"/>
    <property type="match status" value="1"/>
</dbReference>
<keyword evidence="2 5" id="KW-0238">DNA-binding</keyword>
<feature type="domain" description="HTH araC/xylS-type" evidence="4">
    <location>
        <begin position="222"/>
        <end position="320"/>
    </location>
</feature>
<dbReference type="PANTHER" id="PTHR43130:SF11">
    <property type="entry name" value="TRANSCRIPTIONAL REGULATORY PROTEIN"/>
    <property type="match status" value="1"/>
</dbReference>
<dbReference type="InterPro" id="IPR018062">
    <property type="entry name" value="HTH_AraC-typ_CS"/>
</dbReference>
<dbReference type="CDD" id="cd03138">
    <property type="entry name" value="GATase1_AraC_2"/>
    <property type="match status" value="1"/>
</dbReference>
<dbReference type="AlphaFoldDB" id="M1P0J1"/>
<keyword evidence="6" id="KW-1185">Reference proteome</keyword>
<dbReference type="OrthoDB" id="9798003at2"/>